<accession>A0A5F2EPR1</accession>
<evidence type="ECO:0000313" key="3">
    <source>
        <dbReference type="Proteomes" id="UP000244384"/>
    </source>
</evidence>
<dbReference type="Pfam" id="PF00563">
    <property type="entry name" value="EAL"/>
    <property type="match status" value="1"/>
</dbReference>
<dbReference type="AlphaFoldDB" id="A0A2S0WM10"/>
<proteinExistence type="predicted"/>
<dbReference type="Gene3D" id="3.30.70.270">
    <property type="match status" value="1"/>
</dbReference>
<dbReference type="KEGG" id="aez:C3E78_08885"/>
<dbReference type="RefSeq" id="WP_108577949.1">
    <property type="nucleotide sequence ID" value="NZ_CP026952.1"/>
</dbReference>
<dbReference type="CDD" id="cd01948">
    <property type="entry name" value="EAL"/>
    <property type="match status" value="1"/>
</dbReference>
<dbReference type="SUPFAM" id="SSF55073">
    <property type="entry name" value="Nucleotide cyclase"/>
    <property type="match status" value="1"/>
</dbReference>
<dbReference type="PANTHER" id="PTHR44757:SF2">
    <property type="entry name" value="BIOFILM ARCHITECTURE MAINTENANCE PROTEIN MBAA"/>
    <property type="match status" value="1"/>
</dbReference>
<dbReference type="GO" id="GO:0000160">
    <property type="term" value="P:phosphorelay signal transduction system"/>
    <property type="evidence" value="ECO:0007669"/>
    <property type="project" value="InterPro"/>
</dbReference>
<dbReference type="SUPFAM" id="SSF141868">
    <property type="entry name" value="EAL domain-like"/>
    <property type="match status" value="1"/>
</dbReference>
<dbReference type="InterPro" id="IPR000160">
    <property type="entry name" value="GGDEF_dom"/>
</dbReference>
<dbReference type="NCBIfam" id="TIGR00254">
    <property type="entry name" value="GGDEF"/>
    <property type="match status" value="1"/>
</dbReference>
<name>A0A2S0WM10_9ACTN</name>
<feature type="region of interest" description="Disordered" evidence="1">
    <location>
        <begin position="715"/>
        <end position="747"/>
    </location>
</feature>
<dbReference type="SMART" id="SM00052">
    <property type="entry name" value="EAL"/>
    <property type="match status" value="1"/>
</dbReference>
<dbReference type="PROSITE" id="PS50887">
    <property type="entry name" value="GGDEF"/>
    <property type="match status" value="1"/>
</dbReference>
<dbReference type="OrthoDB" id="23692at2"/>
<dbReference type="SMART" id="SM00267">
    <property type="entry name" value="GGDEF"/>
    <property type="match status" value="1"/>
</dbReference>
<reference evidence="3" key="1">
    <citation type="submission" date="2018-01" db="EMBL/GenBank/DDBJ databases">
        <authorList>
            <person name="Li J."/>
        </authorList>
    </citation>
    <scope>NUCLEOTIDE SEQUENCE [LARGE SCALE GENOMIC DNA]</scope>
    <source>
        <strain evidence="3">592</strain>
    </source>
</reference>
<evidence type="ECO:0000256" key="1">
    <source>
        <dbReference type="SAM" id="MobiDB-lite"/>
    </source>
</evidence>
<dbReference type="InterPro" id="IPR035965">
    <property type="entry name" value="PAS-like_dom_sf"/>
</dbReference>
<dbReference type="Gene3D" id="3.40.50.2300">
    <property type="match status" value="1"/>
</dbReference>
<dbReference type="InterPro" id="IPR013656">
    <property type="entry name" value="PAS_4"/>
</dbReference>
<gene>
    <name evidence="2" type="ORF">C3E78_08885</name>
</gene>
<dbReference type="Gene3D" id="3.20.20.450">
    <property type="entry name" value="EAL domain"/>
    <property type="match status" value="1"/>
</dbReference>
<dbReference type="Pfam" id="PF00990">
    <property type="entry name" value="GGDEF"/>
    <property type="match status" value="1"/>
</dbReference>
<dbReference type="SUPFAM" id="SSF55785">
    <property type="entry name" value="PYP-like sensor domain (PAS domain)"/>
    <property type="match status" value="1"/>
</dbReference>
<dbReference type="InterPro" id="IPR011006">
    <property type="entry name" value="CheY-like_superfamily"/>
</dbReference>
<accession>A0A2S0WM10</accession>
<dbReference type="InterPro" id="IPR029787">
    <property type="entry name" value="Nucleotide_cyclase"/>
</dbReference>
<dbReference type="PROSITE" id="PS50883">
    <property type="entry name" value="EAL"/>
    <property type="match status" value="1"/>
</dbReference>
<dbReference type="CDD" id="cd01949">
    <property type="entry name" value="GGDEF"/>
    <property type="match status" value="1"/>
</dbReference>
<dbReference type="InterPro" id="IPR043128">
    <property type="entry name" value="Rev_trsase/Diguanyl_cyclase"/>
</dbReference>
<dbReference type="PROSITE" id="PS50110">
    <property type="entry name" value="RESPONSE_REGULATORY"/>
    <property type="match status" value="1"/>
</dbReference>
<dbReference type="SUPFAM" id="SSF52172">
    <property type="entry name" value="CheY-like"/>
    <property type="match status" value="1"/>
</dbReference>
<dbReference type="CDD" id="cd00156">
    <property type="entry name" value="REC"/>
    <property type="match status" value="1"/>
</dbReference>
<dbReference type="InterPro" id="IPR052155">
    <property type="entry name" value="Biofilm_reg_signaling"/>
</dbReference>
<dbReference type="InterPro" id="IPR001633">
    <property type="entry name" value="EAL_dom"/>
</dbReference>
<keyword evidence="3" id="KW-1185">Reference proteome</keyword>
<organism evidence="2 3">
    <name type="scientific">Aeromicrobium chenweiae</name>
    <dbReference type="NCBI Taxonomy" id="2079793"/>
    <lineage>
        <taxon>Bacteria</taxon>
        <taxon>Bacillati</taxon>
        <taxon>Actinomycetota</taxon>
        <taxon>Actinomycetes</taxon>
        <taxon>Propionibacteriales</taxon>
        <taxon>Nocardioidaceae</taxon>
        <taxon>Aeromicrobium</taxon>
    </lineage>
</organism>
<dbReference type="InterPro" id="IPR001789">
    <property type="entry name" value="Sig_transdc_resp-reg_receiver"/>
</dbReference>
<evidence type="ECO:0000313" key="2">
    <source>
        <dbReference type="EMBL" id="AWB92304.1"/>
    </source>
</evidence>
<protein>
    <submittedName>
        <fullName evidence="2">Uncharacterized protein</fullName>
    </submittedName>
</protein>
<dbReference type="PANTHER" id="PTHR44757">
    <property type="entry name" value="DIGUANYLATE CYCLASE DGCP"/>
    <property type="match status" value="1"/>
</dbReference>
<dbReference type="InterPro" id="IPR035919">
    <property type="entry name" value="EAL_sf"/>
</dbReference>
<dbReference type="Gene3D" id="3.30.450.20">
    <property type="entry name" value="PAS domain"/>
    <property type="match status" value="1"/>
</dbReference>
<dbReference type="Pfam" id="PF08448">
    <property type="entry name" value="PAS_4"/>
    <property type="match status" value="1"/>
</dbReference>
<dbReference type="EMBL" id="CP026952">
    <property type="protein sequence ID" value="AWB92304.1"/>
    <property type="molecule type" value="Genomic_DNA"/>
</dbReference>
<sequence>MTLRGERDGVALRRANAPLRVLVVADPSTDAHRAVKLLEGRFPQAQLEVEIAGGLQAAQSRLRGRHVDVILVDAGERAPGATVAEALRTAHPDTPLMVLTGSIDGQVDLWARVDGADDARPPSAPGMATAIVNALQGNLAEDRAHRYLELARGLLDALDAPTCAVDAEGRIVAVNLAWRDVTRQNGGMDERSGVGVSYLDVCDGSDQSRYGSWTPDAATVAAGMRQVLAGELELFRHDYACHSPHENRWCSVQMTPATINGGRGAVVTHLDTTNMREIEQTLAYRSMHDALTDLPNRSLLVDRLEQAIADAERRGLGVAVAHVDLSGFQRVNDTLQYSGGDRVLVEVAERLQGQLRPGDTVARASGDEFLVLWRDLDVDDPGAALALGERLLEALEQPFGPAHRPVSLSADVGVARHVVGWGADRTLSSAVLALAEAKTRGPGTVALYTQELEAAVVGRTTLESELRTALAGTVSQFVLHYQPVVDLRSGEVVAVESLVRWQHPVLGLVPPDRFIPMAEATGLIHPLGGWVLDQAVRDAGNLTYDGRELYVAVNFSVLQLNDEAVLQVRQVLESSGLTPGRLILEVTESALVQDEDAVVRALEALAQLGVHVAIDDFGTGYSSLHYLRRYPINIIKIDREFVAGIGTSVDDEAICESIVHLAEAVGAMTVAEGVETPEQYAFLRSLGCHHGQGFLWSPPVPAERLPAALAACGEVPVPSTTSPPTPARHPTDKHQQDAQAGGALHHD</sequence>
<dbReference type="Proteomes" id="UP000244384">
    <property type="component" value="Chromosome"/>
</dbReference>